<dbReference type="AlphaFoldDB" id="A0AAW2NES2"/>
<feature type="compositionally biased region" description="Polar residues" evidence="1">
    <location>
        <begin position="75"/>
        <end position="86"/>
    </location>
</feature>
<gene>
    <name evidence="2" type="ORF">Scaly_1858600</name>
</gene>
<dbReference type="EMBL" id="JACGWM010000011">
    <property type="protein sequence ID" value="KAL0341960.1"/>
    <property type="molecule type" value="Genomic_DNA"/>
</dbReference>
<feature type="compositionally biased region" description="Acidic residues" evidence="1">
    <location>
        <begin position="211"/>
        <end position="228"/>
    </location>
</feature>
<comment type="caution">
    <text evidence="2">The sequence shown here is derived from an EMBL/GenBank/DDBJ whole genome shotgun (WGS) entry which is preliminary data.</text>
</comment>
<dbReference type="PANTHER" id="PTHR34775">
    <property type="entry name" value="TRANSMEMBRANE PROTEIN"/>
    <property type="match status" value="1"/>
</dbReference>
<name>A0AAW2NES2_9LAMI</name>
<feature type="region of interest" description="Disordered" evidence="1">
    <location>
        <begin position="1"/>
        <end position="126"/>
    </location>
</feature>
<dbReference type="PANTHER" id="PTHR34775:SF6">
    <property type="entry name" value="TRANSMEMBRANE PROTEIN"/>
    <property type="match status" value="1"/>
</dbReference>
<reference evidence="2" key="1">
    <citation type="submission" date="2020-06" db="EMBL/GenBank/DDBJ databases">
        <authorList>
            <person name="Li T."/>
            <person name="Hu X."/>
            <person name="Zhang T."/>
            <person name="Song X."/>
            <person name="Zhang H."/>
            <person name="Dai N."/>
            <person name="Sheng W."/>
            <person name="Hou X."/>
            <person name="Wei L."/>
        </authorList>
    </citation>
    <scope>NUCLEOTIDE SEQUENCE</scope>
    <source>
        <strain evidence="2">KEN8</strain>
        <tissue evidence="2">Leaf</tissue>
    </source>
</reference>
<feature type="compositionally biased region" description="Basic and acidic residues" evidence="1">
    <location>
        <begin position="601"/>
        <end position="617"/>
    </location>
</feature>
<feature type="compositionally biased region" description="Polar residues" evidence="1">
    <location>
        <begin position="22"/>
        <end position="34"/>
    </location>
</feature>
<organism evidence="2">
    <name type="scientific">Sesamum calycinum</name>
    <dbReference type="NCBI Taxonomy" id="2727403"/>
    <lineage>
        <taxon>Eukaryota</taxon>
        <taxon>Viridiplantae</taxon>
        <taxon>Streptophyta</taxon>
        <taxon>Embryophyta</taxon>
        <taxon>Tracheophyta</taxon>
        <taxon>Spermatophyta</taxon>
        <taxon>Magnoliopsida</taxon>
        <taxon>eudicotyledons</taxon>
        <taxon>Gunneridae</taxon>
        <taxon>Pentapetalae</taxon>
        <taxon>asterids</taxon>
        <taxon>lamiids</taxon>
        <taxon>Lamiales</taxon>
        <taxon>Pedaliaceae</taxon>
        <taxon>Sesamum</taxon>
    </lineage>
</organism>
<feature type="region of interest" description="Disordered" evidence="1">
    <location>
        <begin position="575"/>
        <end position="638"/>
    </location>
</feature>
<feature type="region of interest" description="Disordered" evidence="1">
    <location>
        <begin position="176"/>
        <end position="228"/>
    </location>
</feature>
<protein>
    <submittedName>
        <fullName evidence="2">Uncharacterized protein</fullName>
    </submittedName>
</protein>
<feature type="compositionally biased region" description="Polar residues" evidence="1">
    <location>
        <begin position="587"/>
        <end position="600"/>
    </location>
</feature>
<accession>A0AAW2NES2</accession>
<proteinExistence type="predicted"/>
<feature type="compositionally biased region" description="Low complexity" evidence="1">
    <location>
        <begin position="6"/>
        <end position="20"/>
    </location>
</feature>
<evidence type="ECO:0000256" key="1">
    <source>
        <dbReference type="SAM" id="MobiDB-lite"/>
    </source>
</evidence>
<reference evidence="2" key="2">
    <citation type="journal article" date="2024" name="Plant">
        <title>Genomic evolution and insights into agronomic trait innovations of Sesamum species.</title>
        <authorList>
            <person name="Miao H."/>
            <person name="Wang L."/>
            <person name="Qu L."/>
            <person name="Liu H."/>
            <person name="Sun Y."/>
            <person name="Le M."/>
            <person name="Wang Q."/>
            <person name="Wei S."/>
            <person name="Zheng Y."/>
            <person name="Lin W."/>
            <person name="Duan Y."/>
            <person name="Cao H."/>
            <person name="Xiong S."/>
            <person name="Wang X."/>
            <person name="Wei L."/>
            <person name="Li C."/>
            <person name="Ma Q."/>
            <person name="Ju M."/>
            <person name="Zhao R."/>
            <person name="Li G."/>
            <person name="Mu C."/>
            <person name="Tian Q."/>
            <person name="Mei H."/>
            <person name="Zhang T."/>
            <person name="Gao T."/>
            <person name="Zhang H."/>
        </authorList>
    </citation>
    <scope>NUCLEOTIDE SEQUENCE</scope>
    <source>
        <strain evidence="2">KEN8</strain>
    </source>
</reference>
<feature type="compositionally biased region" description="Polar residues" evidence="1">
    <location>
        <begin position="109"/>
        <end position="119"/>
    </location>
</feature>
<evidence type="ECO:0000313" key="2">
    <source>
        <dbReference type="EMBL" id="KAL0341960.1"/>
    </source>
</evidence>
<sequence length="638" mass="70213">MEGSKKGFSPSKAAASPKHSSTGENNENDSSQDQMIPKFQNHKEVGGKNFMSPTISAASKAAPPRKKILADRNENSTPCDAQNHKMSSFEMKRSPRNSSVSHFDRSPSRVVSLQNNSCEPSYDEDTNLLGDLSSNVYDPVKNYLSPRPKYLRFNPNRRREILDRLEKEGREDLISSFDSKEVNGEEGSSPLEIKNSSFSSPEESVVKQKNDEEDEIIGDDCEEDEDEEEEQAIWNLKEGYLMIKNHTLEVITMEMHDSGFKGLEVGDNYGEVEEVEIDEDDKGETEESVQAEMVEDGLENLEGCDEEVVGTEQEEDSEDKFEKAGEFEFKAGDVEQLIDNVEAAGTDIVGGGEVEPETESFGQLLGAQTAESQDADELDKEVEASNLQQELELSVKSALEEETPQEPKGVVESLDELVGSHEKLTDSGDEIGSDHEVEIEKVGWNTSAVIGVSVASIILTPLALIFHSKKGRNTSDEESEPVPKPHKFAVKEKTAPVPPSMQRKIEFFARPTASQAIEGAPAELNSHHIHAPTVELIGEIVVGQVSSLRSCGSKYQMTESEESNATFFPKHGSVSQPVVAPTPPSALESTTNSLSYGSFTTEKKMLKKEGGRSRDAMTEVTPVRRSSRLRNRATVMSP</sequence>